<evidence type="ECO:0000256" key="2">
    <source>
        <dbReference type="ARBA" id="ARBA00004141"/>
    </source>
</evidence>
<gene>
    <name evidence="9" type="ORF">B4U80_01612</name>
</gene>
<keyword evidence="6 7" id="KW-0472">Membrane</keyword>
<comment type="subcellular location">
    <subcellularLocation>
        <location evidence="2">Membrane</location>
        <topology evidence="2">Multi-pass membrane protein</topology>
    </subcellularLocation>
</comment>
<dbReference type="SUPFAM" id="SSF46565">
    <property type="entry name" value="Chaperone J-domain"/>
    <property type="match status" value="1"/>
</dbReference>
<evidence type="ECO:0000256" key="7">
    <source>
        <dbReference type="SAM" id="Phobius"/>
    </source>
</evidence>
<evidence type="ECO:0000259" key="8">
    <source>
        <dbReference type="PROSITE" id="PS50076"/>
    </source>
</evidence>
<dbReference type="STRING" id="299467.A0A443SRJ8"/>
<organism evidence="9 10">
    <name type="scientific">Leptotrombidium deliense</name>
    <dbReference type="NCBI Taxonomy" id="299467"/>
    <lineage>
        <taxon>Eukaryota</taxon>
        <taxon>Metazoa</taxon>
        <taxon>Ecdysozoa</taxon>
        <taxon>Arthropoda</taxon>
        <taxon>Chelicerata</taxon>
        <taxon>Arachnida</taxon>
        <taxon>Acari</taxon>
        <taxon>Acariformes</taxon>
        <taxon>Trombidiformes</taxon>
        <taxon>Prostigmata</taxon>
        <taxon>Anystina</taxon>
        <taxon>Parasitengona</taxon>
        <taxon>Trombiculoidea</taxon>
        <taxon>Trombiculidae</taxon>
        <taxon>Leptotrombidium</taxon>
    </lineage>
</organism>
<dbReference type="AlphaFoldDB" id="A0A443SRJ8"/>
<evidence type="ECO:0000313" key="9">
    <source>
        <dbReference type="EMBL" id="RWS30112.1"/>
    </source>
</evidence>
<dbReference type="InterPro" id="IPR007829">
    <property type="entry name" value="TM2"/>
</dbReference>
<dbReference type="SMART" id="SM00271">
    <property type="entry name" value="DnaJ"/>
    <property type="match status" value="1"/>
</dbReference>
<accession>A0A443SRJ8</accession>
<keyword evidence="10" id="KW-1185">Reference proteome</keyword>
<dbReference type="PRINTS" id="PR00625">
    <property type="entry name" value="JDOMAIN"/>
</dbReference>
<evidence type="ECO:0000256" key="1">
    <source>
        <dbReference type="ARBA" id="ARBA00002080"/>
    </source>
</evidence>
<dbReference type="Gene3D" id="1.10.287.110">
    <property type="entry name" value="DnaJ domain"/>
    <property type="match status" value="1"/>
</dbReference>
<evidence type="ECO:0000256" key="6">
    <source>
        <dbReference type="ARBA" id="ARBA00023136"/>
    </source>
</evidence>
<evidence type="ECO:0000256" key="4">
    <source>
        <dbReference type="ARBA" id="ARBA00022692"/>
    </source>
</evidence>
<dbReference type="Pfam" id="PF00226">
    <property type="entry name" value="DnaJ"/>
    <property type="match status" value="1"/>
</dbReference>
<keyword evidence="5 7" id="KW-1133">Transmembrane helix</keyword>
<feature type="transmembrane region" description="Helical" evidence="7">
    <location>
        <begin position="122"/>
        <end position="144"/>
    </location>
</feature>
<dbReference type="PROSITE" id="PS50076">
    <property type="entry name" value="DNAJ_2"/>
    <property type="match status" value="1"/>
</dbReference>
<feature type="domain" description="J" evidence="8">
    <location>
        <begin position="288"/>
        <end position="357"/>
    </location>
</feature>
<dbReference type="EMBL" id="NCKV01000637">
    <property type="protein sequence ID" value="RWS30112.1"/>
    <property type="molecule type" value="Genomic_DNA"/>
</dbReference>
<feature type="transmembrane region" description="Helical" evidence="7">
    <location>
        <begin position="12"/>
        <end position="29"/>
    </location>
</feature>
<protein>
    <recommendedName>
        <fullName evidence="3">DnaJ homolog subfamily C member 22</fullName>
    </recommendedName>
</protein>
<dbReference type="InterPro" id="IPR036869">
    <property type="entry name" value="J_dom_sf"/>
</dbReference>
<dbReference type="VEuPathDB" id="VectorBase:LDEU001924"/>
<dbReference type="OrthoDB" id="10262359at2759"/>
<sequence length="366" mass="42824">MSVNNKKSLFVTYLLWLFGGFFGLHQFYLRRDRHAFLMWMSCGGYFALGWIRDLWRIPEYVRDYNEDDAYLKELTRKMRKDKKPNSGIIRHSAAVIIADVLGYLVIGAIPDELIPNSDLYKPYICALTVPFAVAIGVYTVGNVGRHEGAFKYPFLGAYITSPLYIFYYKNSVFWSSLCATIAFNKYGKKWRRSVTSKSSLVKRLSVLSICAILYMSLWCSWLYFNCSVEDKDEQTIKCRDAAHNFLKSPAVQEFRQVFDELLLYVRIHGWAGLWKEIIEAFDPQGETNALKVLELSSSATQDEITNRYRKLSREWHPDRHKDPQKKIEAQEKFIEIQRAYDVLSKIRSQRLRKNKKERENPIPSNH</sequence>
<proteinExistence type="predicted"/>
<dbReference type="GO" id="GO:0016020">
    <property type="term" value="C:membrane"/>
    <property type="evidence" value="ECO:0007669"/>
    <property type="project" value="UniProtKB-SubCell"/>
</dbReference>
<feature type="transmembrane region" description="Helical" evidence="7">
    <location>
        <begin position="88"/>
        <end position="110"/>
    </location>
</feature>
<comment type="function">
    <text evidence="1">May function as a co-chaperone.</text>
</comment>
<dbReference type="PANTHER" id="PTHR44733:SF1">
    <property type="entry name" value="DNAJ HOMOLOG SUBFAMILY C MEMBER 22"/>
    <property type="match status" value="1"/>
</dbReference>
<dbReference type="PANTHER" id="PTHR44733">
    <property type="entry name" value="DNAJ HOMOLOG SUBFAMILY C MEMBER 22"/>
    <property type="match status" value="1"/>
</dbReference>
<dbReference type="Pfam" id="PF05154">
    <property type="entry name" value="TM2"/>
    <property type="match status" value="1"/>
</dbReference>
<evidence type="ECO:0000313" key="10">
    <source>
        <dbReference type="Proteomes" id="UP000288716"/>
    </source>
</evidence>
<name>A0A443SRJ8_9ACAR</name>
<dbReference type="InterPro" id="IPR001623">
    <property type="entry name" value="DnaJ_domain"/>
</dbReference>
<keyword evidence="4 7" id="KW-0812">Transmembrane</keyword>
<evidence type="ECO:0000256" key="5">
    <source>
        <dbReference type="ARBA" id="ARBA00022989"/>
    </source>
</evidence>
<reference evidence="9 10" key="1">
    <citation type="journal article" date="2018" name="Gigascience">
        <title>Genomes of trombidid mites reveal novel predicted allergens and laterally-transferred genes associated with secondary metabolism.</title>
        <authorList>
            <person name="Dong X."/>
            <person name="Chaisiri K."/>
            <person name="Xia D."/>
            <person name="Armstrong S.D."/>
            <person name="Fang Y."/>
            <person name="Donnelly M.J."/>
            <person name="Kadowaki T."/>
            <person name="McGarry J.W."/>
            <person name="Darby A.C."/>
            <person name="Makepeace B.L."/>
        </authorList>
    </citation>
    <scope>NUCLEOTIDE SEQUENCE [LARGE SCALE GENOMIC DNA]</scope>
    <source>
        <strain evidence="9">UoL-UT</strain>
    </source>
</reference>
<dbReference type="Proteomes" id="UP000288716">
    <property type="component" value="Unassembled WGS sequence"/>
</dbReference>
<comment type="caution">
    <text evidence="9">The sequence shown here is derived from an EMBL/GenBank/DDBJ whole genome shotgun (WGS) entry which is preliminary data.</text>
</comment>
<feature type="transmembrane region" description="Helical" evidence="7">
    <location>
        <begin position="204"/>
        <end position="224"/>
    </location>
</feature>
<evidence type="ECO:0000256" key="3">
    <source>
        <dbReference type="ARBA" id="ARBA00020945"/>
    </source>
</evidence>
<dbReference type="CDD" id="cd06257">
    <property type="entry name" value="DnaJ"/>
    <property type="match status" value="1"/>
</dbReference>